<dbReference type="InterPro" id="IPR003661">
    <property type="entry name" value="HisK_dim/P_dom"/>
</dbReference>
<feature type="transmembrane region" description="Helical" evidence="8">
    <location>
        <begin position="60"/>
        <end position="79"/>
    </location>
</feature>
<dbReference type="Gene3D" id="1.10.287.130">
    <property type="match status" value="1"/>
</dbReference>
<evidence type="ECO:0000259" key="9">
    <source>
        <dbReference type="PROSITE" id="PS50109"/>
    </source>
</evidence>
<accession>A0ABV8PBB8</accession>
<evidence type="ECO:0000256" key="6">
    <source>
        <dbReference type="ARBA" id="ARBA00023012"/>
    </source>
</evidence>
<dbReference type="InterPro" id="IPR036097">
    <property type="entry name" value="HisK_dim/P_sf"/>
</dbReference>
<keyword evidence="6" id="KW-0902">Two-component regulatory system</keyword>
<feature type="transmembrane region" description="Helical" evidence="8">
    <location>
        <begin position="176"/>
        <end position="192"/>
    </location>
</feature>
<dbReference type="InterPro" id="IPR050736">
    <property type="entry name" value="Sensor_HK_Regulatory"/>
</dbReference>
<dbReference type="GO" id="GO:0016301">
    <property type="term" value="F:kinase activity"/>
    <property type="evidence" value="ECO:0007669"/>
    <property type="project" value="UniProtKB-KW"/>
</dbReference>
<dbReference type="SMART" id="SM00388">
    <property type="entry name" value="HisKA"/>
    <property type="match status" value="1"/>
</dbReference>
<dbReference type="Pfam" id="PF02518">
    <property type="entry name" value="HATPase_c"/>
    <property type="match status" value="1"/>
</dbReference>
<evidence type="ECO:0000313" key="10">
    <source>
        <dbReference type="EMBL" id="MFC4212483.1"/>
    </source>
</evidence>
<keyword evidence="3" id="KW-0597">Phosphoprotein</keyword>
<feature type="transmembrane region" description="Helical" evidence="8">
    <location>
        <begin position="36"/>
        <end position="54"/>
    </location>
</feature>
<proteinExistence type="predicted"/>
<keyword evidence="5 10" id="KW-0418">Kinase</keyword>
<name>A0ABV8PBB8_9SPHI</name>
<dbReference type="InterPro" id="IPR003594">
    <property type="entry name" value="HATPase_dom"/>
</dbReference>
<comment type="caution">
    <text evidence="10">The sequence shown here is derived from an EMBL/GenBank/DDBJ whole genome shotgun (WGS) entry which is preliminary data.</text>
</comment>
<gene>
    <name evidence="10" type="ORF">ACFOWA_14890</name>
</gene>
<dbReference type="SUPFAM" id="SSF55874">
    <property type="entry name" value="ATPase domain of HSP90 chaperone/DNA topoisomerase II/histidine kinase"/>
    <property type="match status" value="1"/>
</dbReference>
<organism evidence="10 11">
    <name type="scientific">Pedobacter lithocola</name>
    <dbReference type="NCBI Taxonomy" id="1908239"/>
    <lineage>
        <taxon>Bacteria</taxon>
        <taxon>Pseudomonadati</taxon>
        <taxon>Bacteroidota</taxon>
        <taxon>Sphingobacteriia</taxon>
        <taxon>Sphingobacteriales</taxon>
        <taxon>Sphingobacteriaceae</taxon>
        <taxon>Pedobacter</taxon>
    </lineage>
</organism>
<protein>
    <recommendedName>
        <fullName evidence="2">histidine kinase</fullName>
        <ecNumber evidence="2">2.7.13.3</ecNumber>
    </recommendedName>
</protein>
<dbReference type="CDD" id="cd00082">
    <property type="entry name" value="HisKA"/>
    <property type="match status" value="1"/>
</dbReference>
<keyword evidence="7" id="KW-0175">Coiled coil</keyword>
<dbReference type="PANTHER" id="PTHR43711">
    <property type="entry name" value="TWO-COMPONENT HISTIDINE KINASE"/>
    <property type="match status" value="1"/>
</dbReference>
<dbReference type="PANTHER" id="PTHR43711:SF31">
    <property type="entry name" value="HISTIDINE KINASE"/>
    <property type="match status" value="1"/>
</dbReference>
<keyword evidence="4" id="KW-0808">Transferase</keyword>
<dbReference type="Proteomes" id="UP001595789">
    <property type="component" value="Unassembled WGS sequence"/>
</dbReference>
<dbReference type="EC" id="2.7.13.3" evidence="2"/>
<evidence type="ECO:0000256" key="1">
    <source>
        <dbReference type="ARBA" id="ARBA00000085"/>
    </source>
</evidence>
<dbReference type="PRINTS" id="PR00344">
    <property type="entry name" value="BCTRLSENSOR"/>
</dbReference>
<dbReference type="SMART" id="SM00387">
    <property type="entry name" value="HATPase_c"/>
    <property type="match status" value="1"/>
</dbReference>
<evidence type="ECO:0000256" key="7">
    <source>
        <dbReference type="SAM" id="Coils"/>
    </source>
</evidence>
<dbReference type="PROSITE" id="PS50109">
    <property type="entry name" value="HIS_KIN"/>
    <property type="match status" value="1"/>
</dbReference>
<feature type="transmembrane region" description="Helical" evidence="8">
    <location>
        <begin position="91"/>
        <end position="111"/>
    </location>
</feature>
<feature type="coiled-coil region" evidence="7">
    <location>
        <begin position="210"/>
        <end position="237"/>
    </location>
</feature>
<dbReference type="Gene3D" id="3.30.565.10">
    <property type="entry name" value="Histidine kinase-like ATPase, C-terminal domain"/>
    <property type="match status" value="1"/>
</dbReference>
<reference evidence="11" key="1">
    <citation type="journal article" date="2019" name="Int. J. Syst. Evol. Microbiol.">
        <title>The Global Catalogue of Microorganisms (GCM) 10K type strain sequencing project: providing services to taxonomists for standard genome sequencing and annotation.</title>
        <authorList>
            <consortium name="The Broad Institute Genomics Platform"/>
            <consortium name="The Broad Institute Genome Sequencing Center for Infectious Disease"/>
            <person name="Wu L."/>
            <person name="Ma J."/>
        </authorList>
    </citation>
    <scope>NUCLEOTIDE SEQUENCE [LARGE SCALE GENOMIC DNA]</scope>
    <source>
        <strain evidence="11">CCM 8691</strain>
    </source>
</reference>
<keyword evidence="8" id="KW-0812">Transmembrane</keyword>
<evidence type="ECO:0000256" key="5">
    <source>
        <dbReference type="ARBA" id="ARBA00022777"/>
    </source>
</evidence>
<keyword evidence="8" id="KW-1133">Transmembrane helix</keyword>
<evidence type="ECO:0000313" key="11">
    <source>
        <dbReference type="Proteomes" id="UP001595789"/>
    </source>
</evidence>
<evidence type="ECO:0000256" key="8">
    <source>
        <dbReference type="SAM" id="Phobius"/>
    </source>
</evidence>
<keyword evidence="11" id="KW-1185">Reference proteome</keyword>
<dbReference type="InterPro" id="IPR004358">
    <property type="entry name" value="Sig_transdc_His_kin-like_C"/>
</dbReference>
<evidence type="ECO:0000256" key="3">
    <source>
        <dbReference type="ARBA" id="ARBA00022553"/>
    </source>
</evidence>
<dbReference type="InterPro" id="IPR005467">
    <property type="entry name" value="His_kinase_dom"/>
</dbReference>
<evidence type="ECO:0000256" key="4">
    <source>
        <dbReference type="ARBA" id="ARBA00022679"/>
    </source>
</evidence>
<dbReference type="InterPro" id="IPR036890">
    <property type="entry name" value="HATPase_C_sf"/>
</dbReference>
<evidence type="ECO:0000256" key="2">
    <source>
        <dbReference type="ARBA" id="ARBA00012438"/>
    </source>
</evidence>
<dbReference type="SUPFAM" id="SSF47384">
    <property type="entry name" value="Homodimeric domain of signal transducing histidine kinase"/>
    <property type="match status" value="1"/>
</dbReference>
<feature type="transmembrane region" description="Helical" evidence="8">
    <location>
        <begin position="139"/>
        <end position="156"/>
    </location>
</feature>
<keyword evidence="8" id="KW-0472">Membrane</keyword>
<comment type="catalytic activity">
    <reaction evidence="1">
        <text>ATP + protein L-histidine = ADP + protein N-phospho-L-histidine.</text>
        <dbReference type="EC" id="2.7.13.3"/>
    </reaction>
</comment>
<dbReference type="EMBL" id="JBHSBW010000013">
    <property type="protein sequence ID" value="MFC4212483.1"/>
    <property type="molecule type" value="Genomic_DNA"/>
</dbReference>
<sequence>MLKSIPNVLGFRSVKNKIIWSDLIGDRSSFSLESRIFHSICACLIFLSAIYFPYNLYAGLYVGSLSAFLLCIFFTYQFYYSRFKAKPHSTFLFAVIGLITFGINYFSNSGINGSTDLIWPAYLLLLLAISPYQQHLRWLIIYIIYFLCLHLLEFYYPDLVQNPFTAGQGQFIDRITAFPLPVLVIYIIIRYIRKSYDKERQVAEEKALAIEKSKVQILAQKEQLEQLNSEKDKLMSIISHDLRAPLINIQSYLGLLNSRRLDDKNRLMFETSLLQSTNGAVEMLSNLLHWSKTQMDGLDVDLQEINLLTALQSTFDMGQLLASKKEILFIHQISPAIYVTTDIDILQLVLRNIITNAVKFTPQGGKIQVNAELILNECKITVSDNGKGIAPEKQQRIFSINAESTYGTNNEKGVGLGLMLCKEFIEKVGGKIEFESNLGQGSNFFVCIPTSSKE</sequence>
<dbReference type="RefSeq" id="WP_378986488.1">
    <property type="nucleotide sequence ID" value="NZ_JBHSBW010000013.1"/>
</dbReference>
<feature type="domain" description="Histidine kinase" evidence="9">
    <location>
        <begin position="237"/>
        <end position="452"/>
    </location>
</feature>